<dbReference type="EMBL" id="KN847480">
    <property type="protein sequence ID" value="KIX02449.1"/>
    <property type="molecule type" value="Genomic_DNA"/>
</dbReference>
<evidence type="ECO:0000313" key="3">
    <source>
        <dbReference type="Proteomes" id="UP000053617"/>
    </source>
</evidence>
<dbReference type="PANTHER" id="PTHR28058">
    <property type="entry name" value="37S RIBOSOMAL PROTEIN MRP51, MITOCHONDRIAL"/>
    <property type="match status" value="1"/>
</dbReference>
<feature type="compositionally biased region" description="Polar residues" evidence="1">
    <location>
        <begin position="471"/>
        <end position="485"/>
    </location>
</feature>
<dbReference type="InterPro" id="IPR016712">
    <property type="entry name" value="Rbsml_bS1m-like"/>
</dbReference>
<feature type="region of interest" description="Disordered" evidence="1">
    <location>
        <begin position="188"/>
        <end position="216"/>
    </location>
</feature>
<accession>A0A0D2I9E9</accession>
<feature type="region of interest" description="Disordered" evidence="1">
    <location>
        <begin position="462"/>
        <end position="500"/>
    </location>
</feature>
<feature type="compositionally biased region" description="Pro residues" evidence="1">
    <location>
        <begin position="199"/>
        <end position="209"/>
    </location>
</feature>
<name>A0A0D2I9E9_9EURO</name>
<keyword evidence="3" id="KW-1185">Reference proteome</keyword>
<dbReference type="AlphaFoldDB" id="A0A0D2I9E9"/>
<dbReference type="PANTHER" id="PTHR28058:SF1">
    <property type="entry name" value="SMALL RIBOSOMAL SUBUNIT PROTEIN BS1M"/>
    <property type="match status" value="1"/>
</dbReference>
<dbReference type="OrthoDB" id="2735536at2759"/>
<organism evidence="2 3">
    <name type="scientific">Rhinocladiella mackenziei CBS 650.93</name>
    <dbReference type="NCBI Taxonomy" id="1442369"/>
    <lineage>
        <taxon>Eukaryota</taxon>
        <taxon>Fungi</taxon>
        <taxon>Dikarya</taxon>
        <taxon>Ascomycota</taxon>
        <taxon>Pezizomycotina</taxon>
        <taxon>Eurotiomycetes</taxon>
        <taxon>Chaetothyriomycetidae</taxon>
        <taxon>Chaetothyriales</taxon>
        <taxon>Herpotrichiellaceae</taxon>
        <taxon>Rhinocladiella</taxon>
    </lineage>
</organism>
<dbReference type="STRING" id="1442369.A0A0D2I9E9"/>
<dbReference type="Pfam" id="PF11709">
    <property type="entry name" value="Mit_ribos_Mrp51"/>
    <property type="match status" value="1"/>
</dbReference>
<dbReference type="HOGENOM" id="CLU_024465_0_0_1"/>
<sequence>MTAVRLSPAANLLRHSKLFAVPSPLSLPATEPSSEPIAHSDTATTPYPIRAAFETPTSSLHRGDWGLKRSLPVATTTKSGTPVIRIQGGIDTPEHIADFESAADHVLTLRKYQELNLRVTLPAPREWRSNVRTSAFHPEVDHSADTALPKLNKSNAPSSWLQMGSAERAAQMPKHLKDTLEEIAKVKAAEAGSEATPASQPPPTRPPSSIPAQTRRRWRYSGPYLAGMNGMEFDAFLNKITREKKAAFRAYVKEHMRMQRFDQKRAEALDQGRGNTAVHDTAEITDEDVTRYLRYLRSEPGKFGPLIVEFFDLADGPKPTPETTEPWSYGRDTISADPYKESGPPRTHPSAGLSYLKSDMFSPNDITVGPSATRHPVPARLLKSNPITHGKNMPYIGVAGFVVPQPSYTSLTDFNWKWEPKKDGPKFVVTPTITTISQAGKVEIQSKIQPKWHLEDDFPVNSADRKARGDATTTTTNISSSQLPNLDNRGPRNRYSRYRFTPEPSQDISAELDIMTREASRSLGRKII</sequence>
<dbReference type="GO" id="GO:0070124">
    <property type="term" value="P:mitochondrial translational initiation"/>
    <property type="evidence" value="ECO:0007669"/>
    <property type="project" value="TreeGrafter"/>
</dbReference>
<gene>
    <name evidence="2" type="ORF">Z518_08390</name>
</gene>
<protein>
    <submittedName>
        <fullName evidence="2">Uncharacterized protein</fullName>
    </submittedName>
</protein>
<dbReference type="GO" id="GO:0005763">
    <property type="term" value="C:mitochondrial small ribosomal subunit"/>
    <property type="evidence" value="ECO:0007669"/>
    <property type="project" value="TreeGrafter"/>
</dbReference>
<dbReference type="VEuPathDB" id="FungiDB:Z518_08390"/>
<dbReference type="GO" id="GO:0003735">
    <property type="term" value="F:structural constituent of ribosome"/>
    <property type="evidence" value="ECO:0007669"/>
    <property type="project" value="TreeGrafter"/>
</dbReference>
<proteinExistence type="predicted"/>
<evidence type="ECO:0000313" key="2">
    <source>
        <dbReference type="EMBL" id="KIX02449.1"/>
    </source>
</evidence>
<evidence type="ECO:0000256" key="1">
    <source>
        <dbReference type="SAM" id="MobiDB-lite"/>
    </source>
</evidence>
<reference evidence="2 3" key="1">
    <citation type="submission" date="2015-01" db="EMBL/GenBank/DDBJ databases">
        <title>The Genome Sequence of Rhinocladiella mackenzie CBS 650.93.</title>
        <authorList>
            <consortium name="The Broad Institute Genomics Platform"/>
            <person name="Cuomo C."/>
            <person name="de Hoog S."/>
            <person name="Gorbushina A."/>
            <person name="Stielow B."/>
            <person name="Teixiera M."/>
            <person name="Abouelleil A."/>
            <person name="Chapman S.B."/>
            <person name="Priest M."/>
            <person name="Young S.K."/>
            <person name="Wortman J."/>
            <person name="Nusbaum C."/>
            <person name="Birren B."/>
        </authorList>
    </citation>
    <scope>NUCLEOTIDE SEQUENCE [LARGE SCALE GENOMIC DNA]</scope>
    <source>
        <strain evidence="2 3">CBS 650.93</strain>
    </source>
</reference>
<dbReference type="GeneID" id="25296461"/>
<dbReference type="RefSeq" id="XP_013269585.1">
    <property type="nucleotide sequence ID" value="XM_013414131.1"/>
</dbReference>
<dbReference type="Proteomes" id="UP000053617">
    <property type="component" value="Unassembled WGS sequence"/>
</dbReference>